<name>A0A3R7GYR8_9BURK</name>
<dbReference type="Gene3D" id="3.30.450.40">
    <property type="match status" value="2"/>
</dbReference>
<dbReference type="EMBL" id="NKDB02000006">
    <property type="protein sequence ID" value="RKJ94142.1"/>
    <property type="molecule type" value="Genomic_DNA"/>
</dbReference>
<dbReference type="SUPFAM" id="SSF46785">
    <property type="entry name" value="Winged helix' DNA-binding domain"/>
    <property type="match status" value="1"/>
</dbReference>
<sequence>MPKKSATTSLADEQAAPGGAAAVDKAITVLAAFRAGDGSLSVTELAERTRLYKSTVLRLLASLAHGRLVQRTADGQWSLGPEVARLASIYSASFSLEDLVMPEMRALMERTQESVAFHVRQGDQRLVLYRVDSPQLLRDHVRAGDLLPLDRGAGGRVLMAFAGAKGRMYDKVRRDGFVMVSGDRVPGLVGISAPVWNAARELVGALTLTAPEQRVRPSFADELRRSAQALTGLLGG</sequence>
<dbReference type="AlphaFoldDB" id="A0A3R7GYR8"/>
<comment type="caution">
    <text evidence="6">The sequence shown here is derived from an EMBL/GenBank/DDBJ whole genome shotgun (WGS) entry which is preliminary data.</text>
</comment>
<keyword evidence="3" id="KW-0804">Transcription</keyword>
<dbReference type="PROSITE" id="PS51078">
    <property type="entry name" value="ICLR_ED"/>
    <property type="match status" value="1"/>
</dbReference>
<proteinExistence type="predicted"/>
<dbReference type="Pfam" id="PF01614">
    <property type="entry name" value="IclR_C"/>
    <property type="match status" value="2"/>
</dbReference>
<evidence type="ECO:0000256" key="1">
    <source>
        <dbReference type="ARBA" id="ARBA00023015"/>
    </source>
</evidence>
<reference evidence="6 7" key="1">
    <citation type="submission" date="2018-09" db="EMBL/GenBank/DDBJ databases">
        <title>Genome comparison of Alicycliphilus sp. BQ1, a polyurethanolytic bacterium, with its closest phylogenetic relatives Alicycliphilus denitrificans BC and K601, unable to attack polyurethane.</title>
        <authorList>
            <person name="Loza-Tavera H."/>
            <person name="Lozano L."/>
            <person name="Cevallos M."/>
            <person name="Maya-Lucas O."/>
            <person name="Garcia-Mena J."/>
            <person name="Hernandez J."/>
        </authorList>
    </citation>
    <scope>NUCLEOTIDE SEQUENCE [LARGE SCALE GENOMIC DNA]</scope>
    <source>
        <strain evidence="6 7">BQ1</strain>
    </source>
</reference>
<dbReference type="InterPro" id="IPR029016">
    <property type="entry name" value="GAF-like_dom_sf"/>
</dbReference>
<accession>A0A3R7GYR8</accession>
<dbReference type="GO" id="GO:0045892">
    <property type="term" value="P:negative regulation of DNA-templated transcription"/>
    <property type="evidence" value="ECO:0007669"/>
    <property type="project" value="TreeGrafter"/>
</dbReference>
<dbReference type="InterPro" id="IPR005471">
    <property type="entry name" value="Tscrpt_reg_IclR_N"/>
</dbReference>
<dbReference type="SUPFAM" id="SSF55781">
    <property type="entry name" value="GAF domain-like"/>
    <property type="match status" value="1"/>
</dbReference>
<gene>
    <name evidence="6" type="ORF">CE154_020790</name>
</gene>
<dbReference type="PANTHER" id="PTHR30136:SF39">
    <property type="entry name" value="TRANSCRIPTIONAL REGULATORY PROTEIN"/>
    <property type="match status" value="1"/>
</dbReference>
<dbReference type="SMART" id="SM00346">
    <property type="entry name" value="HTH_ICLR"/>
    <property type="match status" value="1"/>
</dbReference>
<dbReference type="GO" id="GO:0003677">
    <property type="term" value="F:DNA binding"/>
    <property type="evidence" value="ECO:0007669"/>
    <property type="project" value="UniProtKB-KW"/>
</dbReference>
<organism evidence="6 7">
    <name type="scientific">Alicycliphilus denitrificans</name>
    <dbReference type="NCBI Taxonomy" id="179636"/>
    <lineage>
        <taxon>Bacteria</taxon>
        <taxon>Pseudomonadati</taxon>
        <taxon>Pseudomonadota</taxon>
        <taxon>Betaproteobacteria</taxon>
        <taxon>Burkholderiales</taxon>
        <taxon>Comamonadaceae</taxon>
        <taxon>Alicycliphilus</taxon>
    </lineage>
</organism>
<dbReference type="RefSeq" id="WP_094437316.1">
    <property type="nucleotide sequence ID" value="NZ_NKDB02000006.1"/>
</dbReference>
<dbReference type="GO" id="GO:0003700">
    <property type="term" value="F:DNA-binding transcription factor activity"/>
    <property type="evidence" value="ECO:0007669"/>
    <property type="project" value="TreeGrafter"/>
</dbReference>
<dbReference type="InterPro" id="IPR036390">
    <property type="entry name" value="WH_DNA-bd_sf"/>
</dbReference>
<dbReference type="InterPro" id="IPR050707">
    <property type="entry name" value="HTH_MetabolicPath_Reg"/>
</dbReference>
<dbReference type="InterPro" id="IPR036388">
    <property type="entry name" value="WH-like_DNA-bd_sf"/>
</dbReference>
<dbReference type="InterPro" id="IPR014757">
    <property type="entry name" value="Tscrpt_reg_IclR_C"/>
</dbReference>
<evidence type="ECO:0000256" key="3">
    <source>
        <dbReference type="ARBA" id="ARBA00023163"/>
    </source>
</evidence>
<dbReference type="PANTHER" id="PTHR30136">
    <property type="entry name" value="HELIX-TURN-HELIX TRANSCRIPTIONAL REGULATOR, ICLR FAMILY"/>
    <property type="match status" value="1"/>
</dbReference>
<feature type="domain" description="IclR-ED" evidence="5">
    <location>
        <begin position="82"/>
        <end position="236"/>
    </location>
</feature>
<dbReference type="Proteomes" id="UP000216225">
    <property type="component" value="Unassembled WGS sequence"/>
</dbReference>
<dbReference type="PROSITE" id="PS51077">
    <property type="entry name" value="HTH_ICLR"/>
    <property type="match status" value="1"/>
</dbReference>
<dbReference type="Gene3D" id="1.10.10.10">
    <property type="entry name" value="Winged helix-like DNA-binding domain superfamily/Winged helix DNA-binding domain"/>
    <property type="match status" value="1"/>
</dbReference>
<feature type="domain" description="HTH iclR-type" evidence="4">
    <location>
        <begin position="20"/>
        <end position="81"/>
    </location>
</feature>
<keyword evidence="2" id="KW-0238">DNA-binding</keyword>
<dbReference type="Pfam" id="PF09339">
    <property type="entry name" value="HTH_IclR"/>
    <property type="match status" value="1"/>
</dbReference>
<evidence type="ECO:0000256" key="2">
    <source>
        <dbReference type="ARBA" id="ARBA00023125"/>
    </source>
</evidence>
<keyword evidence="1" id="KW-0805">Transcription regulation</keyword>
<protein>
    <submittedName>
        <fullName evidence="6">IclR family transcriptional regulator</fullName>
    </submittedName>
</protein>
<evidence type="ECO:0000313" key="7">
    <source>
        <dbReference type="Proteomes" id="UP000216225"/>
    </source>
</evidence>
<evidence type="ECO:0000259" key="5">
    <source>
        <dbReference type="PROSITE" id="PS51078"/>
    </source>
</evidence>
<evidence type="ECO:0000259" key="4">
    <source>
        <dbReference type="PROSITE" id="PS51077"/>
    </source>
</evidence>
<evidence type="ECO:0000313" key="6">
    <source>
        <dbReference type="EMBL" id="RKJ94142.1"/>
    </source>
</evidence>